<dbReference type="GO" id="GO:0000455">
    <property type="term" value="P:enzyme-directed rRNA pseudouridine synthesis"/>
    <property type="evidence" value="ECO:0007669"/>
    <property type="project" value="UniProtKB-ARBA"/>
</dbReference>
<dbReference type="InterPro" id="IPR018496">
    <property type="entry name" value="PsdUridine_synth_RsuA/RluB_CS"/>
</dbReference>
<organism evidence="6 7">
    <name type="scientific">Aminomonas paucivorans DSM 12260</name>
    <dbReference type="NCBI Taxonomy" id="584708"/>
    <lineage>
        <taxon>Bacteria</taxon>
        <taxon>Thermotogati</taxon>
        <taxon>Synergistota</taxon>
        <taxon>Synergistia</taxon>
        <taxon>Synergistales</taxon>
        <taxon>Synergistaceae</taxon>
        <taxon>Aminomonas</taxon>
    </lineage>
</organism>
<dbReference type="PANTHER" id="PTHR47683">
    <property type="entry name" value="PSEUDOURIDINE SYNTHASE FAMILY PROTEIN-RELATED"/>
    <property type="match status" value="1"/>
</dbReference>
<dbReference type="InterPro" id="IPR036986">
    <property type="entry name" value="S4_RNA-bd_sf"/>
</dbReference>
<dbReference type="RefSeq" id="WP_006300836.1">
    <property type="nucleotide sequence ID" value="NZ_CM001022.1"/>
</dbReference>
<protein>
    <recommendedName>
        <fullName evidence="4">Pseudouridine synthase</fullName>
        <ecNumber evidence="4">5.4.99.-</ecNumber>
    </recommendedName>
</protein>
<dbReference type="STRING" id="584708.Apau_1208"/>
<dbReference type="AlphaFoldDB" id="E3CYA1"/>
<evidence type="ECO:0000256" key="4">
    <source>
        <dbReference type="RuleBase" id="RU003887"/>
    </source>
</evidence>
<dbReference type="HOGENOM" id="CLU_024979_1_2_0"/>
<dbReference type="InterPro" id="IPR020103">
    <property type="entry name" value="PsdUridine_synth_cat_dom_sf"/>
</dbReference>
<gene>
    <name evidence="6" type="ORF">Apau_1208</name>
</gene>
<dbReference type="Gene3D" id="3.30.70.1560">
    <property type="entry name" value="Alpha-L RNA-binding motif"/>
    <property type="match status" value="1"/>
</dbReference>
<dbReference type="PaxDb" id="584708-Apau_1208"/>
<dbReference type="GO" id="GO:0120159">
    <property type="term" value="F:rRNA pseudouridine synthase activity"/>
    <property type="evidence" value="ECO:0007669"/>
    <property type="project" value="UniProtKB-ARBA"/>
</dbReference>
<dbReference type="PROSITE" id="PS01149">
    <property type="entry name" value="PSI_RSU"/>
    <property type="match status" value="1"/>
</dbReference>
<dbReference type="InterPro" id="IPR020094">
    <property type="entry name" value="TruA/RsuA/RluB/E/F_N"/>
</dbReference>
<dbReference type="NCBIfam" id="TIGR00093">
    <property type="entry name" value="pseudouridine synthase"/>
    <property type="match status" value="1"/>
</dbReference>
<accession>E3CYA1</accession>
<dbReference type="Proteomes" id="UP000005096">
    <property type="component" value="Chromosome"/>
</dbReference>
<dbReference type="SMART" id="SM00363">
    <property type="entry name" value="S4"/>
    <property type="match status" value="1"/>
</dbReference>
<dbReference type="EC" id="5.4.99.-" evidence="4"/>
<dbReference type="InterPro" id="IPR050343">
    <property type="entry name" value="RsuA_PseudoU_synthase"/>
</dbReference>
<reference evidence="6 7" key="1">
    <citation type="journal article" date="2010" name="Stand. Genomic Sci.">
        <title>Non-contiguous finished genome sequence of Aminomonas paucivorans type strain (GLU-3).</title>
        <authorList>
            <person name="Pitluck S."/>
            <person name="Yasawong M."/>
            <person name="Held B."/>
            <person name="Lapidus A."/>
            <person name="Nolan M."/>
            <person name="Copeland A."/>
            <person name="Lucas S."/>
            <person name="Del Rio T.G."/>
            <person name="Tice H."/>
            <person name="Cheng J.F."/>
            <person name="Chertkov O."/>
            <person name="Goodwin L."/>
            <person name="Tapia R."/>
            <person name="Han C."/>
            <person name="Liolios K."/>
            <person name="Ivanova N."/>
            <person name="Mavromatis K."/>
            <person name="Ovchinnikova G."/>
            <person name="Pati A."/>
            <person name="Chen A."/>
            <person name="Palaniappan K."/>
            <person name="Land M."/>
            <person name="Hauser L."/>
            <person name="Chang Y.J."/>
            <person name="Jeffries C.D."/>
            <person name="Pukall R."/>
            <person name="Spring S."/>
            <person name="Rohde M."/>
            <person name="Sikorski J."/>
            <person name="Goker M."/>
            <person name="Woyke T."/>
            <person name="Bristow J."/>
            <person name="Eisen J.A."/>
            <person name="Markowitz V."/>
            <person name="Hugenholtz P."/>
            <person name="Kyrpides N.C."/>
            <person name="Klenk H.P."/>
        </authorList>
    </citation>
    <scope>NUCLEOTIDE SEQUENCE [LARGE SCALE GENOMIC DNA]</scope>
    <source>
        <strain evidence="6 7">DSM 12260</strain>
    </source>
</reference>
<dbReference type="PROSITE" id="PS50889">
    <property type="entry name" value="S4"/>
    <property type="match status" value="1"/>
</dbReference>
<evidence type="ECO:0000313" key="6">
    <source>
        <dbReference type="EMBL" id="EFQ23634.1"/>
    </source>
</evidence>
<evidence type="ECO:0000259" key="5">
    <source>
        <dbReference type="SMART" id="SM00363"/>
    </source>
</evidence>
<dbReference type="SUPFAM" id="SSF55174">
    <property type="entry name" value="Alpha-L RNA-binding motif"/>
    <property type="match status" value="1"/>
</dbReference>
<dbReference type="OrthoDB" id="9807213at2"/>
<comment type="similarity">
    <text evidence="1 4">Belongs to the pseudouridine synthase RsuA family.</text>
</comment>
<keyword evidence="2 4" id="KW-0413">Isomerase</keyword>
<evidence type="ECO:0000256" key="3">
    <source>
        <dbReference type="PROSITE-ProRule" id="PRU00182"/>
    </source>
</evidence>
<dbReference type="CDD" id="cd00165">
    <property type="entry name" value="S4"/>
    <property type="match status" value="1"/>
</dbReference>
<dbReference type="InterPro" id="IPR002942">
    <property type="entry name" value="S4_RNA-bd"/>
</dbReference>
<dbReference type="eggNOG" id="COG1187">
    <property type="taxonomic scope" value="Bacteria"/>
</dbReference>
<evidence type="ECO:0000313" key="7">
    <source>
        <dbReference type="Proteomes" id="UP000005096"/>
    </source>
</evidence>
<dbReference type="Gene3D" id="3.10.290.10">
    <property type="entry name" value="RNA-binding S4 domain"/>
    <property type="match status" value="1"/>
</dbReference>
<dbReference type="GO" id="GO:0003723">
    <property type="term" value="F:RNA binding"/>
    <property type="evidence" value="ECO:0007669"/>
    <property type="project" value="UniProtKB-KW"/>
</dbReference>
<name>E3CYA1_9BACT</name>
<dbReference type="Pfam" id="PF00849">
    <property type="entry name" value="PseudoU_synth_2"/>
    <property type="match status" value="1"/>
</dbReference>
<keyword evidence="7" id="KW-1185">Reference proteome</keyword>
<dbReference type="Pfam" id="PF01479">
    <property type="entry name" value="S4"/>
    <property type="match status" value="1"/>
</dbReference>
<evidence type="ECO:0000256" key="1">
    <source>
        <dbReference type="ARBA" id="ARBA00008348"/>
    </source>
</evidence>
<dbReference type="PANTHER" id="PTHR47683:SF2">
    <property type="entry name" value="RNA-BINDING S4 DOMAIN-CONTAINING PROTEIN"/>
    <property type="match status" value="1"/>
</dbReference>
<dbReference type="SUPFAM" id="SSF55120">
    <property type="entry name" value="Pseudouridine synthase"/>
    <property type="match status" value="1"/>
</dbReference>
<evidence type="ECO:0000256" key="2">
    <source>
        <dbReference type="ARBA" id="ARBA00023235"/>
    </source>
</evidence>
<proteinExistence type="inferred from homology"/>
<dbReference type="InterPro" id="IPR000748">
    <property type="entry name" value="PsdUridine_synth_RsuA/RluB/E/F"/>
</dbReference>
<keyword evidence="3" id="KW-0694">RNA-binding</keyword>
<dbReference type="InterPro" id="IPR006145">
    <property type="entry name" value="PsdUridine_synth_RsuA/RluA"/>
</dbReference>
<feature type="domain" description="RNA-binding S4" evidence="5">
    <location>
        <begin position="6"/>
        <end position="68"/>
    </location>
</feature>
<sequence>MSEDSQRLNQYLARCGVASRRKAEALILGGRVRLNGCVVLDLAVRVQGEDRVEVDGEPVLPRVALYLVLHKPRGVLSAVEDRREQTVVDLLPSRFRPERPFPVGRLDKDSEGLLLLTNDGDFAQRLLHPSAGIVKSYEVQLDRPLAPEHRERMLEGLWSEGEFLRPLSIRSLGVPDRRWTVFDLVEGKKREIRRLAALFEYGVLRLIRRRVGKLELRRLETGVAQELSGEALWRQILSGGIV</sequence>
<dbReference type="EMBL" id="CM001022">
    <property type="protein sequence ID" value="EFQ23634.1"/>
    <property type="molecule type" value="Genomic_DNA"/>
</dbReference>
<dbReference type="FunFam" id="3.10.290.10:FF:000003">
    <property type="entry name" value="Pseudouridine synthase"/>
    <property type="match status" value="1"/>
</dbReference>
<dbReference type="Gene3D" id="3.30.70.580">
    <property type="entry name" value="Pseudouridine synthase I, catalytic domain, N-terminal subdomain"/>
    <property type="match status" value="1"/>
</dbReference>
<dbReference type="InterPro" id="IPR042092">
    <property type="entry name" value="PsdUridine_s_RsuA/RluB/E/F_cat"/>
</dbReference>